<proteinExistence type="predicted"/>
<protein>
    <submittedName>
        <fullName evidence="1">Uncharacterized protein</fullName>
    </submittedName>
</protein>
<dbReference type="EMBL" id="DF820477">
    <property type="protein sequence ID" value="GAK61233.1"/>
    <property type="molecule type" value="Genomic_DNA"/>
</dbReference>
<reference evidence="1" key="1">
    <citation type="journal article" date="2015" name="PeerJ">
        <title>First genomic representation of candidate bacterial phylum KSB3 points to enhanced environmental sensing as a trigger of wastewater bulking.</title>
        <authorList>
            <person name="Sekiguchi Y."/>
            <person name="Ohashi A."/>
            <person name="Parks D.H."/>
            <person name="Yamauchi T."/>
            <person name="Tyson G.W."/>
            <person name="Hugenholtz P."/>
        </authorList>
    </citation>
    <scope>NUCLEOTIDE SEQUENCE [LARGE SCALE GENOMIC DNA]</scope>
</reference>
<evidence type="ECO:0000313" key="1">
    <source>
        <dbReference type="EMBL" id="GAK61233.1"/>
    </source>
</evidence>
<keyword evidence="2" id="KW-1185">Reference proteome</keyword>
<accession>A0A081C9H8</accession>
<sequence>MSHTYFYMESKMNVFVPHIEDMMIIPVRYYFYFWYWSGGGTTLSSWQGG</sequence>
<dbReference type="STRING" id="1499967.U27_01132"/>
<dbReference type="HOGENOM" id="CLU_3132683_0_0_0"/>
<dbReference type="AlphaFoldDB" id="A0A081C9H8"/>
<gene>
    <name evidence="1" type="ORF">U27_01132</name>
</gene>
<organism evidence="1">
    <name type="scientific">Vecturithrix granuli</name>
    <dbReference type="NCBI Taxonomy" id="1499967"/>
    <lineage>
        <taxon>Bacteria</taxon>
        <taxon>Candidatus Moduliflexota</taxon>
        <taxon>Candidatus Vecturitrichia</taxon>
        <taxon>Candidatus Vecturitrichales</taxon>
        <taxon>Candidatus Vecturitrichaceae</taxon>
        <taxon>Candidatus Vecturithrix</taxon>
    </lineage>
</organism>
<name>A0A081C9H8_VECG1</name>
<evidence type="ECO:0000313" key="2">
    <source>
        <dbReference type="Proteomes" id="UP000030661"/>
    </source>
</evidence>
<dbReference type="Proteomes" id="UP000030661">
    <property type="component" value="Unassembled WGS sequence"/>
</dbReference>